<evidence type="ECO:0000256" key="3">
    <source>
        <dbReference type="ARBA" id="ARBA00022989"/>
    </source>
</evidence>
<proteinExistence type="predicted"/>
<feature type="transmembrane region" description="Helical" evidence="6">
    <location>
        <begin position="129"/>
        <end position="151"/>
    </location>
</feature>
<keyword evidence="4" id="KW-0297">G-protein coupled receptor</keyword>
<evidence type="ECO:0000256" key="4">
    <source>
        <dbReference type="ARBA" id="ARBA00023040"/>
    </source>
</evidence>
<protein>
    <recommendedName>
        <fullName evidence="7">G-protein coupled receptors family 1 profile domain-containing protein</fullName>
    </recommendedName>
</protein>
<accession>A0A8C2RZC7</accession>
<reference evidence="8" key="1">
    <citation type="submission" date="2019-03" db="EMBL/GenBank/DDBJ databases">
        <title>Genome sequencing and reference-guided assembly of Black Bengal Goat (Capra hircus).</title>
        <authorList>
            <person name="Siddiki A.Z."/>
            <person name="Baten A."/>
            <person name="Billah M."/>
            <person name="Alam M.A.U."/>
            <person name="Shawrob K.S.M."/>
            <person name="Saha S."/>
            <person name="Chowdhury M."/>
            <person name="Rahman A.H."/>
            <person name="Stear M."/>
            <person name="Miah G."/>
            <person name="Das G.B."/>
            <person name="Hossain M.M."/>
            <person name="Kumkum M."/>
            <person name="Islam M.S."/>
            <person name="Mollah A.M."/>
            <person name="Ahsan A."/>
            <person name="Tusar F."/>
            <person name="Khan M.K.I."/>
        </authorList>
    </citation>
    <scope>NUCLEOTIDE SEQUENCE [LARGE SCALE GENOMIC DNA]</scope>
</reference>
<dbReference type="Ensembl" id="ENSCHIT00010050592.1">
    <property type="protein sequence ID" value="ENSCHIP00010035990.1"/>
    <property type="gene ID" value="ENSCHIG00010026811.1"/>
</dbReference>
<keyword evidence="5 6" id="KW-0472">Membrane</keyword>
<comment type="subcellular location">
    <subcellularLocation>
        <location evidence="1">Membrane</location>
    </subcellularLocation>
</comment>
<sequence>MDGGNFSAMTGFIFLGIVGNTEDKVTIYHGSNCLSHWPMANLGMMLLLEMDPQLHTSMYFFLGHLSFCVLCYSTAMHPKMIMDLFAKNKSIPFYGCALQFLVFCIFADSECLLLAVMAYDRYRAISSPLLYAVSMSSRVCSLLVAGVYLLATADALIHTTLAFRLCFC</sequence>
<evidence type="ECO:0000259" key="7">
    <source>
        <dbReference type="PROSITE" id="PS50262"/>
    </source>
</evidence>
<name>A0A8C2RZC7_CAPHI</name>
<reference evidence="8" key="2">
    <citation type="submission" date="2025-08" db="UniProtKB">
        <authorList>
            <consortium name="Ensembl"/>
        </authorList>
    </citation>
    <scope>IDENTIFICATION</scope>
</reference>
<dbReference type="PROSITE" id="PS00237">
    <property type="entry name" value="G_PROTEIN_RECEP_F1_1"/>
    <property type="match status" value="1"/>
</dbReference>
<evidence type="ECO:0000256" key="2">
    <source>
        <dbReference type="ARBA" id="ARBA00022692"/>
    </source>
</evidence>
<organism evidence="8">
    <name type="scientific">Capra hircus</name>
    <name type="common">Goat</name>
    <dbReference type="NCBI Taxonomy" id="9925"/>
    <lineage>
        <taxon>Eukaryota</taxon>
        <taxon>Metazoa</taxon>
        <taxon>Chordata</taxon>
        <taxon>Craniata</taxon>
        <taxon>Vertebrata</taxon>
        <taxon>Euteleostomi</taxon>
        <taxon>Mammalia</taxon>
        <taxon>Eutheria</taxon>
        <taxon>Laurasiatheria</taxon>
        <taxon>Artiodactyla</taxon>
        <taxon>Ruminantia</taxon>
        <taxon>Pecora</taxon>
        <taxon>Bovidae</taxon>
        <taxon>Caprinae</taxon>
        <taxon>Capra</taxon>
    </lineage>
</organism>
<dbReference type="SUPFAM" id="SSF81321">
    <property type="entry name" value="Family A G protein-coupled receptor-like"/>
    <property type="match status" value="1"/>
</dbReference>
<evidence type="ECO:0000313" key="8">
    <source>
        <dbReference type="Ensembl" id="ENSCHIP00010035990.1"/>
    </source>
</evidence>
<feature type="domain" description="G-protein coupled receptors family 1 profile" evidence="7">
    <location>
        <begin position="40"/>
        <end position="168"/>
    </location>
</feature>
<keyword evidence="4" id="KW-0807">Transducer</keyword>
<dbReference type="Pfam" id="PF00001">
    <property type="entry name" value="7tm_1"/>
    <property type="match status" value="1"/>
</dbReference>
<dbReference type="InterPro" id="IPR017452">
    <property type="entry name" value="GPCR_Rhodpsn_7TM"/>
</dbReference>
<evidence type="ECO:0000256" key="5">
    <source>
        <dbReference type="ARBA" id="ARBA00023136"/>
    </source>
</evidence>
<dbReference type="GO" id="GO:0016020">
    <property type="term" value="C:membrane"/>
    <property type="evidence" value="ECO:0007669"/>
    <property type="project" value="UniProtKB-SubCell"/>
</dbReference>
<dbReference type="Gene3D" id="1.20.1070.10">
    <property type="entry name" value="Rhodopsin 7-helix transmembrane proteins"/>
    <property type="match status" value="1"/>
</dbReference>
<dbReference type="PROSITE" id="PS50262">
    <property type="entry name" value="G_PROTEIN_RECEP_F1_2"/>
    <property type="match status" value="1"/>
</dbReference>
<feature type="transmembrane region" description="Helical" evidence="6">
    <location>
        <begin position="93"/>
        <end position="117"/>
    </location>
</feature>
<feature type="transmembrane region" description="Helical" evidence="6">
    <location>
        <begin position="54"/>
        <end position="72"/>
    </location>
</feature>
<dbReference type="AlphaFoldDB" id="A0A8C2RZC7"/>
<evidence type="ECO:0000256" key="6">
    <source>
        <dbReference type="SAM" id="Phobius"/>
    </source>
</evidence>
<keyword evidence="3 6" id="KW-1133">Transmembrane helix</keyword>
<dbReference type="PANTHER" id="PTHR48018">
    <property type="entry name" value="OLFACTORY RECEPTOR"/>
    <property type="match status" value="1"/>
</dbReference>
<dbReference type="InterPro" id="IPR000276">
    <property type="entry name" value="GPCR_Rhodpsn"/>
</dbReference>
<keyword evidence="2 6" id="KW-0812">Transmembrane</keyword>
<evidence type="ECO:0000256" key="1">
    <source>
        <dbReference type="ARBA" id="ARBA00004370"/>
    </source>
</evidence>
<keyword evidence="4" id="KW-0675">Receptor</keyword>
<dbReference type="GO" id="GO:0004930">
    <property type="term" value="F:G protein-coupled receptor activity"/>
    <property type="evidence" value="ECO:0007669"/>
    <property type="project" value="UniProtKB-KW"/>
</dbReference>